<reference evidence="5" key="1">
    <citation type="submission" date="2025-08" db="UniProtKB">
        <authorList>
            <consortium name="Ensembl"/>
        </authorList>
    </citation>
    <scope>IDENTIFICATION</scope>
</reference>
<reference evidence="5" key="2">
    <citation type="submission" date="2025-09" db="UniProtKB">
        <authorList>
            <consortium name="Ensembl"/>
        </authorList>
    </citation>
    <scope>IDENTIFICATION</scope>
</reference>
<dbReference type="GO" id="GO:0005524">
    <property type="term" value="F:ATP binding"/>
    <property type="evidence" value="ECO:0007669"/>
    <property type="project" value="UniProtKB-UniRule"/>
</dbReference>
<dbReference type="FunFam" id="2.40.40.20:FF:000006">
    <property type="entry name" value="vesicle-fusing ATPase isoform X1"/>
    <property type="match status" value="1"/>
</dbReference>
<keyword evidence="4" id="KW-0653">Protein transport</keyword>
<keyword evidence="4" id="KW-0813">Transport</keyword>
<dbReference type="GO" id="GO:0046872">
    <property type="term" value="F:metal ion binding"/>
    <property type="evidence" value="ECO:0007669"/>
    <property type="project" value="UniProtKB-UniRule"/>
</dbReference>
<evidence type="ECO:0000256" key="1">
    <source>
        <dbReference type="ARBA" id="ARBA00006914"/>
    </source>
</evidence>
<keyword evidence="4" id="KW-0931">ER-Golgi transport</keyword>
<keyword evidence="2 4" id="KW-0547">Nucleotide-binding</keyword>
<dbReference type="InterPro" id="IPR009010">
    <property type="entry name" value="Asp_de-COase-like_dom_sf"/>
</dbReference>
<evidence type="ECO:0000256" key="3">
    <source>
        <dbReference type="ARBA" id="ARBA00022840"/>
    </source>
</evidence>
<comment type="catalytic activity">
    <reaction evidence="4">
        <text>ATP + H2O = ADP + phosphate + H(+)</text>
        <dbReference type="Rhea" id="RHEA:13065"/>
        <dbReference type="ChEBI" id="CHEBI:15377"/>
        <dbReference type="ChEBI" id="CHEBI:15378"/>
        <dbReference type="ChEBI" id="CHEBI:30616"/>
        <dbReference type="ChEBI" id="CHEBI:43474"/>
        <dbReference type="ChEBI" id="CHEBI:456216"/>
        <dbReference type="EC" id="3.6.4.6"/>
    </reaction>
</comment>
<dbReference type="PANTHER" id="PTHR23078:SF3">
    <property type="entry name" value="VESICLE-FUSING ATPASE"/>
    <property type="match status" value="1"/>
</dbReference>
<dbReference type="Ensembl" id="ENSPTET00000031500.1">
    <property type="protein sequence ID" value="ENSPTEP00000021881.1"/>
    <property type="gene ID" value="ENSPTEG00000022871.1"/>
</dbReference>
<dbReference type="GO" id="GO:0035494">
    <property type="term" value="P:SNARE complex disassembly"/>
    <property type="evidence" value="ECO:0007669"/>
    <property type="project" value="InterPro"/>
</dbReference>
<keyword evidence="6" id="KW-1185">Reference proteome</keyword>
<organism evidence="5 6">
    <name type="scientific">Piliocolobus tephrosceles</name>
    <name type="common">Ugandan red Colobus</name>
    <dbReference type="NCBI Taxonomy" id="591936"/>
    <lineage>
        <taxon>Eukaryota</taxon>
        <taxon>Metazoa</taxon>
        <taxon>Chordata</taxon>
        <taxon>Craniata</taxon>
        <taxon>Vertebrata</taxon>
        <taxon>Euteleostomi</taxon>
        <taxon>Mammalia</taxon>
        <taxon>Eutheria</taxon>
        <taxon>Euarchontoglires</taxon>
        <taxon>Primates</taxon>
        <taxon>Haplorrhini</taxon>
        <taxon>Catarrhini</taxon>
        <taxon>Cercopithecidae</taxon>
        <taxon>Colobinae</taxon>
        <taxon>Piliocolobus</taxon>
    </lineage>
</organism>
<comment type="subcellular location">
    <subcellularLocation>
        <location evidence="4">Cytoplasm</location>
    </subcellularLocation>
</comment>
<sequence>MSMQAARCPTDELSLTNCAVVNEKDFQSGQHVIVRTSPNHRYTFTLKTHPSVVPGSIAFSLPQVTQMLIYSLLFLKVIEYK</sequence>
<accession>A0A8C9LQU4</accession>
<evidence type="ECO:0000256" key="2">
    <source>
        <dbReference type="ARBA" id="ARBA00022741"/>
    </source>
</evidence>
<keyword evidence="4" id="KW-0460">Magnesium</keyword>
<keyword evidence="4" id="KW-0479">Metal-binding</keyword>
<comment type="cofactor">
    <cofactor evidence="4">
        <name>Mg(2+)</name>
        <dbReference type="ChEBI" id="CHEBI:18420"/>
    </cofactor>
    <text evidence="4">Binds 1 Mg(2+) ion per subunit.</text>
</comment>
<dbReference type="GO" id="GO:0006891">
    <property type="term" value="P:intra-Golgi vesicle-mediated transport"/>
    <property type="evidence" value="ECO:0007669"/>
    <property type="project" value="TreeGrafter"/>
</dbReference>
<keyword evidence="4" id="KW-0378">Hydrolase</keyword>
<dbReference type="GO" id="GO:0016887">
    <property type="term" value="F:ATP hydrolysis activity"/>
    <property type="evidence" value="ECO:0007669"/>
    <property type="project" value="InterPro"/>
</dbReference>
<dbReference type="Proteomes" id="UP000694416">
    <property type="component" value="Unplaced"/>
</dbReference>
<proteinExistence type="inferred from homology"/>
<dbReference type="EC" id="3.6.4.6" evidence="4"/>
<dbReference type="GO" id="GO:0005795">
    <property type="term" value="C:Golgi stack"/>
    <property type="evidence" value="ECO:0007669"/>
    <property type="project" value="TreeGrafter"/>
</dbReference>
<comment type="function">
    <text evidence="4">Required for vesicle-mediated transport. Catalyzes the fusion of transport vesicles within the Golgi cisternae. Is also required for transport from the endoplasmic reticulum to the Golgi stack. Seems to function as a fusion protein required for the delivery of cargo proteins to all compartments of the Golgi stack independent of vesicle origin.</text>
</comment>
<keyword evidence="3 4" id="KW-0067">ATP-binding</keyword>
<dbReference type="Gene3D" id="2.40.40.20">
    <property type="match status" value="1"/>
</dbReference>
<name>A0A8C9LQU4_9PRIM</name>
<evidence type="ECO:0000313" key="6">
    <source>
        <dbReference type="Proteomes" id="UP000694416"/>
    </source>
</evidence>
<dbReference type="PANTHER" id="PTHR23078">
    <property type="entry name" value="VESICULAR-FUSION PROTEIN NSF"/>
    <property type="match status" value="1"/>
</dbReference>
<dbReference type="InterPro" id="IPR039812">
    <property type="entry name" value="Vesicle-fus_ATPase"/>
</dbReference>
<comment type="similarity">
    <text evidence="1 4">Belongs to the AAA ATPase family.</text>
</comment>
<dbReference type="GO" id="GO:0043001">
    <property type="term" value="P:Golgi to plasma membrane protein transport"/>
    <property type="evidence" value="ECO:0007669"/>
    <property type="project" value="TreeGrafter"/>
</dbReference>
<dbReference type="AlphaFoldDB" id="A0A8C9LQU4"/>
<protein>
    <recommendedName>
        <fullName evidence="4">Vesicle-fusing ATPase</fullName>
        <ecNumber evidence="4">3.6.4.6</ecNumber>
    </recommendedName>
</protein>
<dbReference type="SUPFAM" id="SSF50692">
    <property type="entry name" value="ADC-like"/>
    <property type="match status" value="1"/>
</dbReference>
<keyword evidence="4" id="KW-0963">Cytoplasm</keyword>
<evidence type="ECO:0000313" key="5">
    <source>
        <dbReference type="Ensembl" id="ENSPTEP00000021881.1"/>
    </source>
</evidence>
<evidence type="ECO:0000256" key="4">
    <source>
        <dbReference type="RuleBase" id="RU367045"/>
    </source>
</evidence>